<evidence type="ECO:0000256" key="1">
    <source>
        <dbReference type="ARBA" id="ARBA00023125"/>
    </source>
</evidence>
<accession>A0A367Y6I3</accession>
<dbReference type="SUPFAM" id="SSF46689">
    <property type="entry name" value="Homeodomain-like"/>
    <property type="match status" value="1"/>
</dbReference>
<dbReference type="SUPFAM" id="SSF48498">
    <property type="entry name" value="Tetracyclin repressor-like, C-terminal domain"/>
    <property type="match status" value="1"/>
</dbReference>
<feature type="domain" description="HTH tetR-type" evidence="3">
    <location>
        <begin position="1"/>
        <end position="56"/>
    </location>
</feature>
<dbReference type="InterPro" id="IPR001647">
    <property type="entry name" value="HTH_TetR"/>
</dbReference>
<feature type="DNA-binding region" description="H-T-H motif" evidence="2">
    <location>
        <begin position="19"/>
        <end position="38"/>
    </location>
</feature>
<keyword evidence="1 2" id="KW-0238">DNA-binding</keyword>
<evidence type="ECO:0000259" key="3">
    <source>
        <dbReference type="PROSITE" id="PS50977"/>
    </source>
</evidence>
<dbReference type="InterPro" id="IPR009057">
    <property type="entry name" value="Homeodomain-like_sf"/>
</dbReference>
<dbReference type="PRINTS" id="PR00455">
    <property type="entry name" value="HTHTETR"/>
</dbReference>
<dbReference type="GO" id="GO:0003700">
    <property type="term" value="F:DNA-binding transcription factor activity"/>
    <property type="evidence" value="ECO:0007669"/>
    <property type="project" value="TreeGrafter"/>
</dbReference>
<dbReference type="InterPro" id="IPR036271">
    <property type="entry name" value="Tet_transcr_reg_TetR-rel_C_sf"/>
</dbReference>
<dbReference type="Proteomes" id="UP000253508">
    <property type="component" value="Unassembled WGS sequence"/>
</dbReference>
<dbReference type="Gene3D" id="1.10.357.10">
    <property type="entry name" value="Tetracycline Repressor, domain 2"/>
    <property type="match status" value="1"/>
</dbReference>
<comment type="caution">
    <text evidence="4">The sequence shown here is derived from an EMBL/GenBank/DDBJ whole genome shotgun (WGS) entry which is preliminary data.</text>
</comment>
<dbReference type="AlphaFoldDB" id="A0A367Y6I3"/>
<dbReference type="Pfam" id="PF00440">
    <property type="entry name" value="TetR_N"/>
    <property type="match status" value="1"/>
</dbReference>
<sequence>MILDRAAELLATSPSGDVSTRAVCEAAGVTQPVLYRLFGDKDGLLSAVADHVWEQYLAGKRAAVPGSDVLADLRAGWDNHTAFALAHPHAYRLVFGSALSAEPAAIAEAMRLLGEVTERLASEGLLRVSPEEAARVIMAANSGVALGMILRPTEYPEGASEEVREATIRGILAGDAVADPVAVAVATLRSRVRGGDAADTFTAAEAALIDEWLGRLTRTGSGT</sequence>
<dbReference type="GO" id="GO:0000976">
    <property type="term" value="F:transcription cis-regulatory region binding"/>
    <property type="evidence" value="ECO:0007669"/>
    <property type="project" value="TreeGrafter"/>
</dbReference>
<name>A0A367Y6I3_9MICO</name>
<dbReference type="PANTHER" id="PTHR30055">
    <property type="entry name" value="HTH-TYPE TRANSCRIPTIONAL REGULATOR RUTR"/>
    <property type="match status" value="1"/>
</dbReference>
<reference evidence="4 5" key="1">
    <citation type="submission" date="2018-07" db="EMBL/GenBank/DDBJ databases">
        <title>Microbacterium endoborsara sp. nov., a novel actinobacterium isolated from Borszczowia aralocaspica.</title>
        <authorList>
            <person name="An D."/>
        </authorList>
    </citation>
    <scope>NUCLEOTIDE SEQUENCE [LARGE SCALE GENOMIC DNA]</scope>
    <source>
        <strain evidence="4 5">C1.15228</strain>
    </source>
</reference>
<gene>
    <name evidence="4" type="ORF">DTO57_02145</name>
</gene>
<organism evidence="4 5">
    <name type="scientific">Microbacterium sorbitolivorans</name>
    <dbReference type="NCBI Taxonomy" id="1867410"/>
    <lineage>
        <taxon>Bacteria</taxon>
        <taxon>Bacillati</taxon>
        <taxon>Actinomycetota</taxon>
        <taxon>Actinomycetes</taxon>
        <taxon>Micrococcales</taxon>
        <taxon>Microbacteriaceae</taxon>
        <taxon>Microbacterium</taxon>
    </lineage>
</organism>
<dbReference type="PANTHER" id="PTHR30055:SF233">
    <property type="entry name" value="REGULATORY PROTEIN TETR"/>
    <property type="match status" value="1"/>
</dbReference>
<dbReference type="PROSITE" id="PS50977">
    <property type="entry name" value="HTH_TETR_2"/>
    <property type="match status" value="1"/>
</dbReference>
<keyword evidence="5" id="KW-1185">Reference proteome</keyword>
<evidence type="ECO:0000256" key="2">
    <source>
        <dbReference type="PROSITE-ProRule" id="PRU00335"/>
    </source>
</evidence>
<dbReference type="InterPro" id="IPR050109">
    <property type="entry name" value="HTH-type_TetR-like_transc_reg"/>
</dbReference>
<dbReference type="OrthoDB" id="3784817at2"/>
<dbReference type="EMBL" id="QORO01000001">
    <property type="protein sequence ID" value="RCK61466.1"/>
    <property type="molecule type" value="Genomic_DNA"/>
</dbReference>
<evidence type="ECO:0000313" key="4">
    <source>
        <dbReference type="EMBL" id="RCK61466.1"/>
    </source>
</evidence>
<protein>
    <submittedName>
        <fullName evidence="4">TetR/AcrR family transcriptional regulator</fullName>
    </submittedName>
</protein>
<proteinExistence type="predicted"/>
<evidence type="ECO:0000313" key="5">
    <source>
        <dbReference type="Proteomes" id="UP000253508"/>
    </source>
</evidence>